<dbReference type="PANTHER" id="PTHR38767">
    <property type="entry name" value="DNA POLYMERASE III SUBUNIT CHI"/>
    <property type="match status" value="1"/>
</dbReference>
<dbReference type="GO" id="GO:0003677">
    <property type="term" value="F:DNA binding"/>
    <property type="evidence" value="ECO:0007669"/>
    <property type="project" value="InterPro"/>
</dbReference>
<accession>A0A1X9NHR1</accession>
<dbReference type="PANTHER" id="PTHR38767:SF1">
    <property type="entry name" value="DNA POLYMERASE III SUBUNIT CHI"/>
    <property type="match status" value="1"/>
</dbReference>
<name>A0A1X9NHR1_9GAMM</name>
<keyword evidence="2" id="KW-1185">Reference proteome</keyword>
<dbReference type="GO" id="GO:0006260">
    <property type="term" value="P:DNA replication"/>
    <property type="evidence" value="ECO:0007669"/>
    <property type="project" value="InterPro"/>
</dbReference>
<evidence type="ECO:0000313" key="2">
    <source>
        <dbReference type="Proteomes" id="UP000193450"/>
    </source>
</evidence>
<dbReference type="InterPro" id="IPR007459">
    <property type="entry name" value="DNA_pol3_chi"/>
</dbReference>
<dbReference type="EMBL" id="CP019343">
    <property type="protein sequence ID" value="ARN75375.1"/>
    <property type="molecule type" value="Genomic_DNA"/>
</dbReference>
<evidence type="ECO:0008006" key="3">
    <source>
        <dbReference type="Google" id="ProtNLM"/>
    </source>
</evidence>
<dbReference type="RefSeq" id="WP_085759552.1">
    <property type="nucleotide sequence ID" value="NZ_CP019343.1"/>
</dbReference>
<dbReference type="Gene3D" id="3.40.50.10110">
    <property type="entry name" value="DNA polymerase III subunit chi"/>
    <property type="match status" value="1"/>
</dbReference>
<reference evidence="1 2" key="1">
    <citation type="submission" date="2016-11" db="EMBL/GenBank/DDBJ databases">
        <title>Trade-off between light-utilization and light-protection in marine flavobacteria.</title>
        <authorList>
            <person name="Kumagai Y."/>
        </authorList>
    </citation>
    <scope>NUCLEOTIDE SEQUENCE [LARGE SCALE GENOMIC DNA]</scope>
    <source>
        <strain evidence="1 2">NBRC 107125</strain>
    </source>
</reference>
<gene>
    <name evidence="1" type="ORF">BST96_15400</name>
</gene>
<dbReference type="GO" id="GO:0003887">
    <property type="term" value="F:DNA-directed DNA polymerase activity"/>
    <property type="evidence" value="ECO:0007669"/>
    <property type="project" value="InterPro"/>
</dbReference>
<proteinExistence type="predicted"/>
<protein>
    <recommendedName>
        <fullName evidence="3">DNA polymerase III subunit chi</fullName>
    </recommendedName>
</protein>
<dbReference type="AlphaFoldDB" id="A0A1X9NHR1"/>
<dbReference type="InterPro" id="IPR036768">
    <property type="entry name" value="PolIII_chi_sf"/>
</dbReference>
<organism evidence="1 2">
    <name type="scientific">Oceanicoccus sagamiensis</name>
    <dbReference type="NCBI Taxonomy" id="716816"/>
    <lineage>
        <taxon>Bacteria</taxon>
        <taxon>Pseudomonadati</taxon>
        <taxon>Pseudomonadota</taxon>
        <taxon>Gammaproteobacteria</taxon>
        <taxon>Cellvibrionales</taxon>
        <taxon>Spongiibacteraceae</taxon>
        <taxon>Oceanicoccus</taxon>
    </lineage>
</organism>
<dbReference type="STRING" id="716816.BST96_15400"/>
<dbReference type="SUPFAM" id="SSF102400">
    <property type="entry name" value="DNA polymerase III chi subunit"/>
    <property type="match status" value="1"/>
</dbReference>
<dbReference type="KEGG" id="osg:BST96_15400"/>
<sequence length="146" mass="16716">MTKVKFYILPGDSSEQRQLFACRLAEKAFKMGHSIYIHSSDKAEAEAIDQLMWSWRNSSFMPHQLEAEQASAHPVVNIGYQQGQGSSAQLNGLLINLSQTVPDFFSRFETVSEIVVQSPAVTEATRSHYRFYRDRGYPLENHDMRQ</sequence>
<dbReference type="Proteomes" id="UP000193450">
    <property type="component" value="Chromosome"/>
</dbReference>
<evidence type="ECO:0000313" key="1">
    <source>
        <dbReference type="EMBL" id="ARN75375.1"/>
    </source>
</evidence>
<dbReference type="GO" id="GO:0032298">
    <property type="term" value="P:positive regulation of DNA-templated DNA replication initiation"/>
    <property type="evidence" value="ECO:0007669"/>
    <property type="project" value="TreeGrafter"/>
</dbReference>
<dbReference type="Pfam" id="PF04364">
    <property type="entry name" value="DNA_pol3_chi"/>
    <property type="match status" value="1"/>
</dbReference>
<dbReference type="OrthoDB" id="5297568at2"/>